<dbReference type="Proteomes" id="UP000035763">
    <property type="component" value="Unassembled WGS sequence"/>
</dbReference>
<accession>W6K1L5</accession>
<proteinExistence type="predicted"/>
<comment type="caution">
    <text evidence="1">The sequence shown here is derived from an EMBL/GenBank/DDBJ whole genome shotgun (WGS) entry which is preliminary data.</text>
</comment>
<keyword evidence="2" id="KW-1185">Reference proteome</keyword>
<organism evidence="1 2">
    <name type="scientific">Nostocoides australiense Ben110</name>
    <dbReference type="NCBI Taxonomy" id="1193182"/>
    <lineage>
        <taxon>Bacteria</taxon>
        <taxon>Bacillati</taxon>
        <taxon>Actinomycetota</taxon>
        <taxon>Actinomycetes</taxon>
        <taxon>Micrococcales</taxon>
        <taxon>Intrasporangiaceae</taxon>
        <taxon>Nostocoides</taxon>
    </lineage>
</organism>
<evidence type="ECO:0000313" key="1">
    <source>
        <dbReference type="EMBL" id="CCH74900.1"/>
    </source>
</evidence>
<dbReference type="RefSeq" id="WP_053084200.1">
    <property type="nucleotide sequence ID" value="NZ_HG764815.1"/>
</dbReference>
<reference evidence="1 2" key="1">
    <citation type="journal article" date="2013" name="ISME J.">
        <title>A metabolic model for members of the genus Tetrasphaera involved in enhanced biological phosphorus removal.</title>
        <authorList>
            <person name="Kristiansen R."/>
            <person name="Nguyen H.T.T."/>
            <person name="Saunders A.M."/>
            <person name="Nielsen J.L."/>
            <person name="Wimmer R."/>
            <person name="Le V.Q."/>
            <person name="McIlroy S.J."/>
            <person name="Petrovski S."/>
            <person name="Seviour R.J."/>
            <person name="Calteau A."/>
            <person name="Nielsen K.L."/>
            <person name="Nielsen P.H."/>
        </authorList>
    </citation>
    <scope>NUCLEOTIDE SEQUENCE [LARGE SCALE GENOMIC DNA]</scope>
    <source>
        <strain evidence="1 2">Ben110</strain>
    </source>
</reference>
<dbReference type="OrthoDB" id="4381973at2"/>
<evidence type="ECO:0000313" key="2">
    <source>
        <dbReference type="Proteomes" id="UP000035763"/>
    </source>
</evidence>
<name>W6K1L5_9MICO</name>
<dbReference type="AlphaFoldDB" id="W6K1L5"/>
<gene>
    <name evidence="1" type="ORF">BN11_4950005</name>
</gene>
<evidence type="ECO:0008006" key="3">
    <source>
        <dbReference type="Google" id="ProtNLM"/>
    </source>
</evidence>
<dbReference type="EMBL" id="CAJA01000440">
    <property type="protein sequence ID" value="CCH74900.1"/>
    <property type="molecule type" value="Genomic_DNA"/>
</dbReference>
<protein>
    <recommendedName>
        <fullName evidence="3">Phage gp6-like head-tail connector protein</fullName>
    </recommendedName>
</protein>
<sequence length="106" mass="11571">MHVTPADVLAYMAGDGAGTSTEQLYRHIETTTAMVRAYTRDRGFEDPFGPADDLAAVIVSCTARQVGNPAHTISVGIDDATVRHGMFLGWTLPELAILHRYRVRAQ</sequence>